<gene>
    <name evidence="1" type="ORF">MWH18_06670</name>
</gene>
<dbReference type="EMBL" id="CP095407">
    <property type="protein sequence ID" value="USU95935.1"/>
    <property type="molecule type" value="Genomic_DNA"/>
</dbReference>
<reference evidence="1" key="1">
    <citation type="submission" date="2022-04" db="EMBL/GenBank/DDBJ databases">
        <title>Emergence of ST220 Acinetobacter pittii strain in bloodstream infection, which co-producing chromosomal NDM-1 and OXA-820 carbapenemases.</title>
        <authorList>
            <person name="Tian C."/>
            <person name="Xing M."/>
            <person name="Fu L."/>
            <person name="Xia D."/>
        </authorList>
    </citation>
    <scope>NUCLEOTIDE SEQUENCE</scope>
    <source>
        <strain evidence="1">TCM</strain>
    </source>
</reference>
<protein>
    <submittedName>
        <fullName evidence="1">Uncharacterized protein</fullName>
    </submittedName>
</protein>
<dbReference type="Proteomes" id="UP001055514">
    <property type="component" value="Chromosome"/>
</dbReference>
<sequence length="86" mass="9952">MNAHKFIDKFGPEKAKRIIDNVVYDAEYYSDKTGSYYSNPKEGSIKISDLKRALKEYETLASLQQSYLTRLEHWNIAVMKAESKEG</sequence>
<organism evidence="1 2">
    <name type="scientific">Acinetobacter pittii</name>
    <name type="common">Acinetobacter genomosp. 3</name>
    <dbReference type="NCBI Taxonomy" id="48296"/>
    <lineage>
        <taxon>Bacteria</taxon>
        <taxon>Pseudomonadati</taxon>
        <taxon>Pseudomonadota</taxon>
        <taxon>Gammaproteobacteria</taxon>
        <taxon>Moraxellales</taxon>
        <taxon>Moraxellaceae</taxon>
        <taxon>Acinetobacter</taxon>
        <taxon>Acinetobacter calcoaceticus/baumannii complex</taxon>
    </lineage>
</organism>
<evidence type="ECO:0000313" key="2">
    <source>
        <dbReference type="Proteomes" id="UP001055514"/>
    </source>
</evidence>
<proteinExistence type="predicted"/>
<evidence type="ECO:0000313" key="1">
    <source>
        <dbReference type="EMBL" id="USU95935.1"/>
    </source>
</evidence>
<dbReference type="RefSeq" id="WP_126117535.1">
    <property type="nucleotide sequence ID" value="NZ_CP029610.1"/>
</dbReference>
<accession>A0AAE9SA52</accession>
<dbReference type="AlphaFoldDB" id="A0AAE9SA52"/>
<name>A0AAE9SA52_ACIPI</name>